<accession>A0AAU8FN88</accession>
<sequence length="184" mass="21558">MNFETKYITTDIKLSTYEGKMRKSEIAFKHHMLVWFIAGEQFPEHIASLKITEAISILRHIDPDIDSVLANFEEPGKIDLVSFMEKNYMFSMPLEKFSYLTGRALTTFKRDFFNAFAITPQRWLTNKRLERAHYLLSQKQAKSADIYLEVGFENISHFSFAFKKKFGYPPTELGKSQHTRWLPG</sequence>
<reference evidence="5" key="1">
    <citation type="submission" date="2024-06" db="EMBL/GenBank/DDBJ databases">
        <title>Sequencing and assembly of the genome of Dyadobacter sp. strain 676, a symbiont of Cyamopsis tetragonoloba.</title>
        <authorList>
            <person name="Guro P."/>
            <person name="Sazanova A."/>
            <person name="Kuznetsova I."/>
            <person name="Belimov A."/>
            <person name="Safronova V."/>
        </authorList>
    </citation>
    <scope>NUCLEOTIDE SEQUENCE</scope>
    <source>
        <strain evidence="5">676</strain>
    </source>
</reference>
<protein>
    <submittedName>
        <fullName evidence="5">AraC family transcriptional regulator</fullName>
    </submittedName>
</protein>
<dbReference type="GO" id="GO:0043565">
    <property type="term" value="F:sequence-specific DNA binding"/>
    <property type="evidence" value="ECO:0007669"/>
    <property type="project" value="InterPro"/>
</dbReference>
<dbReference type="InterPro" id="IPR009057">
    <property type="entry name" value="Homeodomain-like_sf"/>
</dbReference>
<dbReference type="PROSITE" id="PS01124">
    <property type="entry name" value="HTH_ARAC_FAMILY_2"/>
    <property type="match status" value="1"/>
</dbReference>
<dbReference type="PANTHER" id="PTHR47504:SF5">
    <property type="entry name" value="RIGHT ORIGIN-BINDING PROTEIN"/>
    <property type="match status" value="1"/>
</dbReference>
<evidence type="ECO:0000313" key="5">
    <source>
        <dbReference type="EMBL" id="XCH25825.1"/>
    </source>
</evidence>
<dbReference type="EMBL" id="CP159289">
    <property type="protein sequence ID" value="XCH25825.1"/>
    <property type="molecule type" value="Genomic_DNA"/>
</dbReference>
<organism evidence="5">
    <name type="scientific">Dyadobacter sp. 676</name>
    <dbReference type="NCBI Taxonomy" id="3088362"/>
    <lineage>
        <taxon>Bacteria</taxon>
        <taxon>Pseudomonadati</taxon>
        <taxon>Bacteroidota</taxon>
        <taxon>Cytophagia</taxon>
        <taxon>Cytophagales</taxon>
        <taxon>Spirosomataceae</taxon>
        <taxon>Dyadobacter</taxon>
    </lineage>
</organism>
<gene>
    <name evidence="5" type="ORF">ABV298_05265</name>
</gene>
<evidence type="ECO:0000259" key="4">
    <source>
        <dbReference type="PROSITE" id="PS01124"/>
    </source>
</evidence>
<dbReference type="RefSeq" id="WP_353721122.1">
    <property type="nucleotide sequence ID" value="NZ_CP159289.1"/>
</dbReference>
<dbReference type="SMART" id="SM00342">
    <property type="entry name" value="HTH_ARAC"/>
    <property type="match status" value="1"/>
</dbReference>
<proteinExistence type="predicted"/>
<dbReference type="GO" id="GO:0003700">
    <property type="term" value="F:DNA-binding transcription factor activity"/>
    <property type="evidence" value="ECO:0007669"/>
    <property type="project" value="InterPro"/>
</dbReference>
<keyword evidence="3" id="KW-0804">Transcription</keyword>
<feature type="domain" description="HTH araC/xylS-type" evidence="4">
    <location>
        <begin position="78"/>
        <end position="176"/>
    </location>
</feature>
<dbReference type="InterPro" id="IPR050959">
    <property type="entry name" value="MarA-like"/>
</dbReference>
<dbReference type="PANTHER" id="PTHR47504">
    <property type="entry name" value="RIGHT ORIGIN-BINDING PROTEIN"/>
    <property type="match status" value="1"/>
</dbReference>
<dbReference type="SUPFAM" id="SSF46689">
    <property type="entry name" value="Homeodomain-like"/>
    <property type="match status" value="1"/>
</dbReference>
<keyword evidence="1" id="KW-0805">Transcription regulation</keyword>
<dbReference type="InterPro" id="IPR018060">
    <property type="entry name" value="HTH_AraC"/>
</dbReference>
<name>A0AAU8FN88_9BACT</name>
<dbReference type="Gene3D" id="1.10.10.60">
    <property type="entry name" value="Homeodomain-like"/>
    <property type="match status" value="1"/>
</dbReference>
<dbReference type="Pfam" id="PF12833">
    <property type="entry name" value="HTH_18"/>
    <property type="match status" value="1"/>
</dbReference>
<evidence type="ECO:0000256" key="2">
    <source>
        <dbReference type="ARBA" id="ARBA00023125"/>
    </source>
</evidence>
<evidence type="ECO:0000256" key="1">
    <source>
        <dbReference type="ARBA" id="ARBA00023015"/>
    </source>
</evidence>
<dbReference type="AlphaFoldDB" id="A0AAU8FN88"/>
<keyword evidence="2" id="KW-0238">DNA-binding</keyword>
<evidence type="ECO:0000256" key="3">
    <source>
        <dbReference type="ARBA" id="ARBA00023163"/>
    </source>
</evidence>